<comment type="similarity">
    <text evidence="2">Belongs to the N-acylglucosamine 2-epimerase family.</text>
</comment>
<dbReference type="InterPro" id="IPR012341">
    <property type="entry name" value="6hp_glycosidase-like_sf"/>
</dbReference>
<proteinExistence type="inferred from homology"/>
<dbReference type="EMBL" id="JASHID010000005">
    <property type="protein sequence ID" value="MDI9864396.1"/>
    <property type="molecule type" value="Genomic_DNA"/>
</dbReference>
<dbReference type="RefSeq" id="WP_283369595.1">
    <property type="nucleotide sequence ID" value="NZ_JASHID010000005.1"/>
</dbReference>
<keyword evidence="6" id="KW-1185">Reference proteome</keyword>
<dbReference type="Proteomes" id="UP001236569">
    <property type="component" value="Unassembled WGS sequence"/>
</dbReference>
<evidence type="ECO:0000256" key="1">
    <source>
        <dbReference type="ARBA" id="ARBA00001470"/>
    </source>
</evidence>
<dbReference type="InterPro" id="IPR028584">
    <property type="entry name" value="Cellobiose_2_epim"/>
</dbReference>
<comment type="caution">
    <text evidence="5">The sequence shown here is derived from an EMBL/GenBank/DDBJ whole genome shotgun (WGS) entry which is preliminary data.</text>
</comment>
<evidence type="ECO:0000313" key="6">
    <source>
        <dbReference type="Proteomes" id="UP001236569"/>
    </source>
</evidence>
<dbReference type="Pfam" id="PF07221">
    <property type="entry name" value="GlcNAc_2-epim"/>
    <property type="match status" value="1"/>
</dbReference>
<protein>
    <recommendedName>
        <fullName evidence="4">Cellobiose 2-epimerase</fullName>
        <shortName evidence="4">CE</shortName>
        <ecNumber evidence="4">5.1.3.11</ecNumber>
    </recommendedName>
</protein>
<dbReference type="InterPro" id="IPR010819">
    <property type="entry name" value="AGE/CE"/>
</dbReference>
<dbReference type="EC" id="5.1.3.11" evidence="4"/>
<comment type="similarity">
    <text evidence="4">Belongs to the cellobiose 2-epimerase family.</text>
</comment>
<evidence type="ECO:0000256" key="4">
    <source>
        <dbReference type="HAMAP-Rule" id="MF_00929"/>
    </source>
</evidence>
<comment type="catalytic activity">
    <reaction evidence="1 4">
        <text>D-cellobiose = beta-D-glucosyl-(1-&gt;4)-D-mannopyranose</text>
        <dbReference type="Rhea" id="RHEA:23384"/>
        <dbReference type="ChEBI" id="CHEBI:17057"/>
        <dbReference type="ChEBI" id="CHEBI:47931"/>
        <dbReference type="EC" id="5.1.3.11"/>
    </reaction>
</comment>
<keyword evidence="3 4" id="KW-0413">Isomerase</keyword>
<name>A0ABT6YLD5_9BACT</name>
<gene>
    <name evidence="5" type="ORF">QM480_08665</name>
</gene>
<dbReference type="PANTHER" id="PTHR15108">
    <property type="entry name" value="N-ACYLGLUCOSAMINE-2-EPIMERASE"/>
    <property type="match status" value="1"/>
</dbReference>
<evidence type="ECO:0000256" key="2">
    <source>
        <dbReference type="ARBA" id="ARBA00008558"/>
    </source>
</evidence>
<dbReference type="Gene3D" id="1.50.10.10">
    <property type="match status" value="1"/>
</dbReference>
<evidence type="ECO:0000256" key="3">
    <source>
        <dbReference type="ARBA" id="ARBA00023235"/>
    </source>
</evidence>
<organism evidence="5 6">
    <name type="scientific">Flectobacillus longus</name>
    <dbReference type="NCBI Taxonomy" id="2984207"/>
    <lineage>
        <taxon>Bacteria</taxon>
        <taxon>Pseudomonadati</taxon>
        <taxon>Bacteroidota</taxon>
        <taxon>Cytophagia</taxon>
        <taxon>Cytophagales</taxon>
        <taxon>Flectobacillaceae</taxon>
        <taxon>Flectobacillus</taxon>
    </lineage>
</organism>
<dbReference type="InterPro" id="IPR008928">
    <property type="entry name" value="6-hairpin_glycosidase_sf"/>
</dbReference>
<accession>A0ABT6YLD5</accession>
<dbReference type="HAMAP" id="MF_00929">
    <property type="entry name" value="Cellobiose_2_epim"/>
    <property type="match status" value="1"/>
</dbReference>
<sequence length="393" mass="45846">MLEFKKQLSQELENILTFWENNTVDTKNGGFIGKMNHQGQIDPNAIKGGVLNARILWTFSEAYHFTHEPRYLTLAQRAFDYLKDYFWDTQHGGVYWAVDALGNPSSTRKQIYGQAFAMYAFASFYKATQRQESLNLAIALFEIIEKYSFDTVNGGYWEAFSQDWQLLTDLRLSEKDRNDPKTMNTHLHIIEAYSSLYLVWKDTRLASKLEHLLEIFNKHFINPKGHLNLFFNAEWQIQSSAISFGHDIEAAWLLQESAEILGKQKWIDIFQEKAILMANTSLRAIQSDGSMIHEYDPVSHHADMHREWWVSAEAMVGFYNAFQLTKHAQFLDAVKNTWTFIQKNLIDTQQGEWVWGKYEDGSLMETEDKVGFWKCPYHNARACMELIKRITAE</sequence>
<evidence type="ECO:0000313" key="5">
    <source>
        <dbReference type="EMBL" id="MDI9864396.1"/>
    </source>
</evidence>
<comment type="function">
    <text evidence="4">Catalyzes the reversible epimerization of cellobiose to 4-O-beta-D-glucopyranosyl-D-mannose (Glc-Man).</text>
</comment>
<dbReference type="SUPFAM" id="SSF48208">
    <property type="entry name" value="Six-hairpin glycosidases"/>
    <property type="match status" value="1"/>
</dbReference>
<reference evidence="5 6" key="1">
    <citation type="submission" date="2023-05" db="EMBL/GenBank/DDBJ databases">
        <title>Novel species of genus Flectobacillus isolated from stream in China.</title>
        <authorList>
            <person name="Lu H."/>
        </authorList>
    </citation>
    <scope>NUCLEOTIDE SEQUENCE [LARGE SCALE GENOMIC DNA]</scope>
    <source>
        <strain evidence="5 6">DC10W</strain>
    </source>
</reference>